<protein>
    <recommendedName>
        <fullName evidence="3">YneQ</fullName>
    </recommendedName>
</protein>
<dbReference type="EMBL" id="JBHTLT010000020">
    <property type="protein sequence ID" value="MFD1204298.1"/>
    <property type="molecule type" value="Genomic_DNA"/>
</dbReference>
<evidence type="ECO:0008006" key="3">
    <source>
        <dbReference type="Google" id="ProtNLM"/>
    </source>
</evidence>
<evidence type="ECO:0000313" key="2">
    <source>
        <dbReference type="Proteomes" id="UP001597231"/>
    </source>
</evidence>
<gene>
    <name evidence="1" type="ORF">ACFQ38_04040</name>
</gene>
<sequence length="105" mass="12460">MAFGIDRTELRAWQKAVRSGEVAFLTHYWLDERFPECRTVTKAGCADLAKLVEWGKQYGLKPEWIDMRPDYPHFDLFGKYEHDILFNEGLIDQLKRFNLIQKHEA</sequence>
<organism evidence="1 2">
    <name type="scientific">Sporosarcina contaminans</name>
    <dbReference type="NCBI Taxonomy" id="633403"/>
    <lineage>
        <taxon>Bacteria</taxon>
        <taxon>Bacillati</taxon>
        <taxon>Bacillota</taxon>
        <taxon>Bacilli</taxon>
        <taxon>Bacillales</taxon>
        <taxon>Caryophanaceae</taxon>
        <taxon>Sporosarcina</taxon>
    </lineage>
</organism>
<keyword evidence="2" id="KW-1185">Reference proteome</keyword>
<reference evidence="2" key="1">
    <citation type="journal article" date="2019" name="Int. J. Syst. Evol. Microbiol.">
        <title>The Global Catalogue of Microorganisms (GCM) 10K type strain sequencing project: providing services to taxonomists for standard genome sequencing and annotation.</title>
        <authorList>
            <consortium name="The Broad Institute Genomics Platform"/>
            <consortium name="The Broad Institute Genome Sequencing Center for Infectious Disease"/>
            <person name="Wu L."/>
            <person name="Ma J."/>
        </authorList>
    </citation>
    <scope>NUCLEOTIDE SEQUENCE [LARGE SCALE GENOMIC DNA]</scope>
    <source>
        <strain evidence="2">CCUG 53915</strain>
    </source>
</reference>
<comment type="caution">
    <text evidence="1">The sequence shown here is derived from an EMBL/GenBank/DDBJ whole genome shotgun (WGS) entry which is preliminary data.</text>
</comment>
<evidence type="ECO:0000313" key="1">
    <source>
        <dbReference type="EMBL" id="MFD1204298.1"/>
    </source>
</evidence>
<dbReference type="RefSeq" id="WP_336823951.1">
    <property type="nucleotide sequence ID" value="NZ_JBHTLT010000020.1"/>
</dbReference>
<proteinExistence type="predicted"/>
<dbReference type="Proteomes" id="UP001597231">
    <property type="component" value="Unassembled WGS sequence"/>
</dbReference>
<accession>A0ABW3TUZ1</accession>
<name>A0ABW3TUZ1_9BACL</name>